<reference evidence="1" key="1">
    <citation type="submission" date="2018-06" db="EMBL/GenBank/DDBJ databases">
        <authorList>
            <person name="Zhirakovskaya E."/>
        </authorList>
    </citation>
    <scope>NUCLEOTIDE SEQUENCE</scope>
</reference>
<evidence type="ECO:0000313" key="1">
    <source>
        <dbReference type="EMBL" id="VAW60629.1"/>
    </source>
</evidence>
<organism evidence="1">
    <name type="scientific">hydrothermal vent metagenome</name>
    <dbReference type="NCBI Taxonomy" id="652676"/>
    <lineage>
        <taxon>unclassified sequences</taxon>
        <taxon>metagenomes</taxon>
        <taxon>ecological metagenomes</taxon>
    </lineage>
</organism>
<dbReference type="AlphaFoldDB" id="A0A3B0XGA7"/>
<sequence>MRKTFKLSHEKIKPERLVESIKHEVRKYLKRERKKKLPDAADFLDFDCRFGADEKSSVVIHVSTIDEHIDSVVDDHHESFYLEILARPGYRTKKD</sequence>
<dbReference type="Pfam" id="PF19669">
    <property type="entry name" value="DUF6172"/>
    <property type="match status" value="1"/>
</dbReference>
<accession>A0A3B0XGA7</accession>
<dbReference type="InterPro" id="IPR046170">
    <property type="entry name" value="DUF6172"/>
</dbReference>
<gene>
    <name evidence="1" type="ORF">MNBD_GAMMA09-2839</name>
</gene>
<dbReference type="EMBL" id="UOFI01000003">
    <property type="protein sequence ID" value="VAW60629.1"/>
    <property type="molecule type" value="Genomic_DNA"/>
</dbReference>
<name>A0A3B0XGA7_9ZZZZ</name>
<proteinExistence type="predicted"/>
<protein>
    <submittedName>
        <fullName evidence="1">Uncharacterized protein</fullName>
    </submittedName>
</protein>